<evidence type="ECO:0000313" key="4">
    <source>
        <dbReference type="Proteomes" id="UP000184512"/>
    </source>
</evidence>
<name>A0A1M6AVL5_9ACTN</name>
<feature type="compositionally biased region" description="Basic and acidic residues" evidence="1">
    <location>
        <begin position="54"/>
        <end position="83"/>
    </location>
</feature>
<evidence type="ECO:0000313" key="3">
    <source>
        <dbReference type="EMBL" id="SHI40516.1"/>
    </source>
</evidence>
<evidence type="ECO:0000256" key="2">
    <source>
        <dbReference type="SAM" id="Phobius"/>
    </source>
</evidence>
<feature type="compositionally biased region" description="Polar residues" evidence="1">
    <location>
        <begin position="12"/>
        <end position="21"/>
    </location>
</feature>
<dbReference type="Proteomes" id="UP000184512">
    <property type="component" value="Unassembled WGS sequence"/>
</dbReference>
<feature type="transmembrane region" description="Helical" evidence="2">
    <location>
        <begin position="132"/>
        <end position="149"/>
    </location>
</feature>
<feature type="region of interest" description="Disordered" evidence="1">
    <location>
        <begin position="1"/>
        <end position="97"/>
    </location>
</feature>
<protein>
    <recommendedName>
        <fullName evidence="5">DUF3043 domain-containing protein</fullName>
    </recommendedName>
</protein>
<evidence type="ECO:0000256" key="1">
    <source>
        <dbReference type="SAM" id="MobiDB-lite"/>
    </source>
</evidence>
<feature type="compositionally biased region" description="Basic and acidic residues" evidence="1">
    <location>
        <begin position="1"/>
        <end position="11"/>
    </location>
</feature>
<keyword evidence="2" id="KW-0472">Membrane</keyword>
<organism evidence="3 4">
    <name type="scientific">Tessaracoccus bendigoensis DSM 12906</name>
    <dbReference type="NCBI Taxonomy" id="1123357"/>
    <lineage>
        <taxon>Bacteria</taxon>
        <taxon>Bacillati</taxon>
        <taxon>Actinomycetota</taxon>
        <taxon>Actinomycetes</taxon>
        <taxon>Propionibacteriales</taxon>
        <taxon>Propionibacteriaceae</taxon>
        <taxon>Tessaracoccus</taxon>
    </lineage>
</organism>
<accession>A0A1M6AVL5</accession>
<dbReference type="Pfam" id="PF11241">
    <property type="entry name" value="DUF3043"/>
    <property type="match status" value="1"/>
</dbReference>
<keyword evidence="4" id="KW-1185">Reference proteome</keyword>
<dbReference type="RefSeq" id="WP_073185754.1">
    <property type="nucleotide sequence ID" value="NZ_FQZG01000005.1"/>
</dbReference>
<reference evidence="3 4" key="1">
    <citation type="submission" date="2016-11" db="EMBL/GenBank/DDBJ databases">
        <authorList>
            <person name="Jaros S."/>
            <person name="Januszkiewicz K."/>
            <person name="Wedrychowicz H."/>
        </authorList>
    </citation>
    <scope>NUCLEOTIDE SEQUENCE [LARGE SCALE GENOMIC DNA]</scope>
    <source>
        <strain evidence="3 4">DSM 12906</strain>
    </source>
</reference>
<dbReference type="InterPro" id="IPR021403">
    <property type="entry name" value="DUF3043"/>
</dbReference>
<proteinExistence type="predicted"/>
<keyword evidence="2" id="KW-1133">Transmembrane helix</keyword>
<gene>
    <name evidence="3" type="ORF">SAMN02745244_00294</name>
</gene>
<evidence type="ECO:0008006" key="5">
    <source>
        <dbReference type="Google" id="ProtNLM"/>
    </source>
</evidence>
<keyword evidence="2" id="KW-0812">Transmembrane</keyword>
<dbReference type="OrthoDB" id="5194448at2"/>
<dbReference type="AlphaFoldDB" id="A0A1M6AVL5"/>
<feature type="transmembrane region" description="Helical" evidence="2">
    <location>
        <begin position="155"/>
        <end position="176"/>
    </location>
</feature>
<dbReference type="STRING" id="1123357.SAMN02745244_00294"/>
<sequence length="222" mass="25265">MGLFRPYERNESAATSDQIATLTPKGQKAAAKADSKEARSAAGPVEAPTPVEPADDKIQVTRSKTEPTRSRRQAEADRMERLHPTLTPRQQRKASSKARRAARMEAMDKIENSAERSFARDYLDTRWTVNEFMLPAFILLMAATMATMTNVMLSSYILLGMWLIIAMVIVNTFLIWRGFKKEFTRRFPNSSLKGLLSYILNRSIMLRRFRQPGPRIKRGDPV</sequence>
<dbReference type="EMBL" id="FQZG01000005">
    <property type="protein sequence ID" value="SHI40516.1"/>
    <property type="molecule type" value="Genomic_DNA"/>
</dbReference>